<protein>
    <submittedName>
        <fullName evidence="1">Uncharacterized protein</fullName>
    </submittedName>
</protein>
<reference evidence="1 2" key="1">
    <citation type="submission" date="2018-08" db="EMBL/GenBank/DDBJ databases">
        <title>Verrucosispora craniellae sp. nov., isolated from a marine sponge in the South China Sea.</title>
        <authorList>
            <person name="Li L."/>
            <person name="Lin H.W."/>
        </authorList>
    </citation>
    <scope>NUCLEOTIDE SEQUENCE [LARGE SCALE GENOMIC DNA]</scope>
    <source>
        <strain evidence="1 2">LHW63014</strain>
    </source>
</reference>
<dbReference type="AlphaFoldDB" id="A0A372FSU3"/>
<sequence length="83" mass="8747">MLSRVGQPTEAGATAKAGVAGAVGAALVDEVQVRGPRIWAPLVQTPLRLGAGGQPFRADYDPQSPPEAHVADLRVRRLLLEPR</sequence>
<evidence type="ECO:0000313" key="1">
    <source>
        <dbReference type="EMBL" id="RFS43590.1"/>
    </source>
</evidence>
<gene>
    <name evidence="1" type="ORF">D0Q02_26890</name>
</gene>
<evidence type="ECO:0000313" key="2">
    <source>
        <dbReference type="Proteomes" id="UP000262621"/>
    </source>
</evidence>
<keyword evidence="2" id="KW-1185">Reference proteome</keyword>
<comment type="caution">
    <text evidence="1">The sequence shown here is derived from an EMBL/GenBank/DDBJ whole genome shotgun (WGS) entry which is preliminary data.</text>
</comment>
<dbReference type="EMBL" id="QVFU01000052">
    <property type="protein sequence ID" value="RFS43590.1"/>
    <property type="molecule type" value="Genomic_DNA"/>
</dbReference>
<proteinExistence type="predicted"/>
<dbReference type="Proteomes" id="UP000262621">
    <property type="component" value="Unassembled WGS sequence"/>
</dbReference>
<organism evidence="1 2">
    <name type="scientific">Micromonospora craniellae</name>
    <dbReference type="NCBI Taxonomy" id="2294034"/>
    <lineage>
        <taxon>Bacteria</taxon>
        <taxon>Bacillati</taxon>
        <taxon>Actinomycetota</taxon>
        <taxon>Actinomycetes</taxon>
        <taxon>Micromonosporales</taxon>
        <taxon>Micromonosporaceae</taxon>
        <taxon>Micromonospora</taxon>
    </lineage>
</organism>
<accession>A0A372FSU3</accession>
<name>A0A372FSU3_9ACTN</name>